<feature type="region of interest" description="Disordered" evidence="1">
    <location>
        <begin position="229"/>
        <end position="265"/>
    </location>
</feature>
<dbReference type="Pfam" id="PF12118">
    <property type="entry name" value="SprA-related"/>
    <property type="match status" value="1"/>
</dbReference>
<evidence type="ECO:0000313" key="3">
    <source>
        <dbReference type="Proteomes" id="UP000646152"/>
    </source>
</evidence>
<feature type="compositionally biased region" description="Polar residues" evidence="1">
    <location>
        <begin position="1"/>
        <end position="14"/>
    </location>
</feature>
<protein>
    <recommendedName>
        <fullName evidence="4">Catalase</fullName>
    </recommendedName>
</protein>
<dbReference type="InterPro" id="IPR021973">
    <property type="entry name" value="SprA-related"/>
</dbReference>
<feature type="compositionally biased region" description="Polar residues" evidence="1">
    <location>
        <begin position="243"/>
        <end position="253"/>
    </location>
</feature>
<gene>
    <name evidence="2" type="ORF">GCM10011502_17040</name>
</gene>
<evidence type="ECO:0000313" key="2">
    <source>
        <dbReference type="EMBL" id="GGB44325.1"/>
    </source>
</evidence>
<evidence type="ECO:0000256" key="1">
    <source>
        <dbReference type="SAM" id="MobiDB-lite"/>
    </source>
</evidence>
<dbReference type="Proteomes" id="UP000646152">
    <property type="component" value="Unassembled WGS sequence"/>
</dbReference>
<organism evidence="2 3">
    <name type="scientific">Oceanisphaera marina</name>
    <dbReference type="NCBI Taxonomy" id="2017550"/>
    <lineage>
        <taxon>Bacteria</taxon>
        <taxon>Pseudomonadati</taxon>
        <taxon>Pseudomonadota</taxon>
        <taxon>Gammaproteobacteria</taxon>
        <taxon>Aeromonadales</taxon>
        <taxon>Aeromonadaceae</taxon>
        <taxon>Oceanisphaera</taxon>
    </lineage>
</organism>
<comment type="caution">
    <text evidence="2">The sequence shown here is derived from an EMBL/GenBank/DDBJ whole genome shotgun (WGS) entry which is preliminary data.</text>
</comment>
<dbReference type="RefSeq" id="WP_188629688.1">
    <property type="nucleotide sequence ID" value="NZ_BMKE01000012.1"/>
</dbReference>
<evidence type="ECO:0008006" key="4">
    <source>
        <dbReference type="Google" id="ProtNLM"/>
    </source>
</evidence>
<feature type="compositionally biased region" description="Polar residues" evidence="1">
    <location>
        <begin position="38"/>
        <end position="58"/>
    </location>
</feature>
<feature type="compositionally biased region" description="Basic and acidic residues" evidence="1">
    <location>
        <begin position="133"/>
        <end position="143"/>
    </location>
</feature>
<accession>A0ABQ1IL29</accession>
<name>A0ABQ1IL29_9GAMM</name>
<reference evidence="3" key="1">
    <citation type="journal article" date="2019" name="Int. J. Syst. Evol. Microbiol.">
        <title>The Global Catalogue of Microorganisms (GCM) 10K type strain sequencing project: providing services to taxonomists for standard genome sequencing and annotation.</title>
        <authorList>
            <consortium name="The Broad Institute Genomics Platform"/>
            <consortium name="The Broad Institute Genome Sequencing Center for Infectious Disease"/>
            <person name="Wu L."/>
            <person name="Ma J."/>
        </authorList>
    </citation>
    <scope>NUCLEOTIDE SEQUENCE [LARGE SCALE GENOMIC DNA]</scope>
    <source>
        <strain evidence="3">CGMCC 1.15923</strain>
    </source>
</reference>
<keyword evidence="3" id="KW-1185">Reference proteome</keyword>
<proteinExistence type="predicted"/>
<sequence>MQISRPTQDISSFAQPAAASLIQQENERRPRIEPVAPTDQSATGQTATDSFTSSQQPETPGLYNRQGKTGAGPTAETDKPTETAVVAAQNEDKTTESATEETDEAGSSSRQKNVAGKELTLEQQDELLQLQQRDQEVRVHEQQHASVGGRHTGTPSYEYETGPDGKQYVVEGEVSVDLSPVAGDPMATIEKMQQVKAAALAPAEPSQADKNAAARAEQLIMEARAELQQNAKPAKDDNAMADKTTTVKSQTDIATEPPTTKDAYGQMELRNQVIAGVYGKAAQTHSQNLLNLA</sequence>
<dbReference type="EMBL" id="BMKE01000012">
    <property type="protein sequence ID" value="GGB44325.1"/>
    <property type="molecule type" value="Genomic_DNA"/>
</dbReference>
<feature type="region of interest" description="Disordered" evidence="1">
    <location>
        <begin position="1"/>
        <end position="164"/>
    </location>
</feature>